<proteinExistence type="predicted"/>
<dbReference type="InParanoid" id="A0A3N4M0E1"/>
<dbReference type="Proteomes" id="UP000267821">
    <property type="component" value="Unassembled WGS sequence"/>
</dbReference>
<accession>A0A3N4M0E1</accession>
<feature type="compositionally biased region" description="Basic and acidic residues" evidence="1">
    <location>
        <begin position="203"/>
        <end position="213"/>
    </location>
</feature>
<evidence type="ECO:0000256" key="1">
    <source>
        <dbReference type="SAM" id="MobiDB-lite"/>
    </source>
</evidence>
<evidence type="ECO:0000313" key="3">
    <source>
        <dbReference type="Proteomes" id="UP000267821"/>
    </source>
</evidence>
<feature type="region of interest" description="Disordered" evidence="1">
    <location>
        <begin position="24"/>
        <end position="81"/>
    </location>
</feature>
<keyword evidence="3" id="KW-1185">Reference proteome</keyword>
<evidence type="ECO:0000313" key="2">
    <source>
        <dbReference type="EMBL" id="RPB27309.1"/>
    </source>
</evidence>
<feature type="compositionally biased region" description="Basic and acidic residues" evidence="1">
    <location>
        <begin position="245"/>
        <end position="261"/>
    </location>
</feature>
<dbReference type="EMBL" id="ML121531">
    <property type="protein sequence ID" value="RPB27309.1"/>
    <property type="molecule type" value="Genomic_DNA"/>
</dbReference>
<sequence>MGALIPPLFHPLDGMMYMYETKSDENKSSNTLPAVTMNQPKRKRSDTPDDQGIWEFPVSSPSGEDFSSSCDHGDPRSDSTPARRHLLTCTWQTTFLQNGVYTPLSSSSTHELPLPIASLYGVLPTSTATNTEAAIPQEILALIPAALRFHAHSEIIFAMEDTAGLFTAEGTLLEMREQRVVNRAGGVIERAFQAWRGGIRSGEMQKKMEGERVKRTKRAERRGPLRSSVLSETEHGSVQDEEELAGDREIEDQVGHEHTAEVDDDSLDSLEIRN</sequence>
<protein>
    <submittedName>
        <fullName evidence="2">Uncharacterized protein</fullName>
    </submittedName>
</protein>
<reference evidence="2 3" key="1">
    <citation type="journal article" date="2018" name="Nat. Ecol. Evol.">
        <title>Pezizomycetes genomes reveal the molecular basis of ectomycorrhizal truffle lifestyle.</title>
        <authorList>
            <person name="Murat C."/>
            <person name="Payen T."/>
            <person name="Noel B."/>
            <person name="Kuo A."/>
            <person name="Morin E."/>
            <person name="Chen J."/>
            <person name="Kohler A."/>
            <person name="Krizsan K."/>
            <person name="Balestrini R."/>
            <person name="Da Silva C."/>
            <person name="Montanini B."/>
            <person name="Hainaut M."/>
            <person name="Levati E."/>
            <person name="Barry K.W."/>
            <person name="Belfiori B."/>
            <person name="Cichocki N."/>
            <person name="Clum A."/>
            <person name="Dockter R.B."/>
            <person name="Fauchery L."/>
            <person name="Guy J."/>
            <person name="Iotti M."/>
            <person name="Le Tacon F."/>
            <person name="Lindquist E.A."/>
            <person name="Lipzen A."/>
            <person name="Malagnac F."/>
            <person name="Mello A."/>
            <person name="Molinier V."/>
            <person name="Miyauchi S."/>
            <person name="Poulain J."/>
            <person name="Riccioni C."/>
            <person name="Rubini A."/>
            <person name="Sitrit Y."/>
            <person name="Splivallo R."/>
            <person name="Traeger S."/>
            <person name="Wang M."/>
            <person name="Zifcakova L."/>
            <person name="Wipf D."/>
            <person name="Zambonelli A."/>
            <person name="Paolocci F."/>
            <person name="Nowrousian M."/>
            <person name="Ottonello S."/>
            <person name="Baldrian P."/>
            <person name="Spatafora J.W."/>
            <person name="Henrissat B."/>
            <person name="Nagy L.G."/>
            <person name="Aury J.M."/>
            <person name="Wincker P."/>
            <person name="Grigoriev I.V."/>
            <person name="Bonfante P."/>
            <person name="Martin F.M."/>
        </authorList>
    </citation>
    <scope>NUCLEOTIDE SEQUENCE [LARGE SCALE GENOMIC DNA]</scope>
    <source>
        <strain evidence="2 3">ATCC MYA-4762</strain>
    </source>
</reference>
<feature type="compositionally biased region" description="Polar residues" evidence="1">
    <location>
        <begin position="28"/>
        <end position="39"/>
    </location>
</feature>
<dbReference type="AlphaFoldDB" id="A0A3N4M0E1"/>
<gene>
    <name evidence="2" type="ORF">L211DRAFT_893988</name>
</gene>
<feature type="compositionally biased region" description="Polar residues" evidence="1">
    <location>
        <begin position="59"/>
        <end position="70"/>
    </location>
</feature>
<name>A0A3N4M0E1_9PEZI</name>
<feature type="region of interest" description="Disordered" evidence="1">
    <location>
        <begin position="203"/>
        <end position="274"/>
    </location>
</feature>
<organism evidence="2 3">
    <name type="scientific">Terfezia boudieri ATCC MYA-4762</name>
    <dbReference type="NCBI Taxonomy" id="1051890"/>
    <lineage>
        <taxon>Eukaryota</taxon>
        <taxon>Fungi</taxon>
        <taxon>Dikarya</taxon>
        <taxon>Ascomycota</taxon>
        <taxon>Pezizomycotina</taxon>
        <taxon>Pezizomycetes</taxon>
        <taxon>Pezizales</taxon>
        <taxon>Pezizaceae</taxon>
        <taxon>Terfezia</taxon>
    </lineage>
</organism>